<protein>
    <recommendedName>
        <fullName evidence="3">Glycosyl hydrolase-like 10 domain-containing protein</fullName>
    </recommendedName>
</protein>
<evidence type="ECO:0000313" key="4">
    <source>
        <dbReference type="EMBL" id="OQD43123.1"/>
    </source>
</evidence>
<evidence type="ECO:0000256" key="1">
    <source>
        <dbReference type="ARBA" id="ARBA00022729"/>
    </source>
</evidence>
<feature type="signal peptide" evidence="2">
    <location>
        <begin position="1"/>
        <end position="21"/>
    </location>
</feature>
<dbReference type="PANTHER" id="PTHR43405">
    <property type="entry name" value="GLYCOSYL HYDROLASE DIGH"/>
    <property type="match status" value="1"/>
</dbReference>
<dbReference type="Proteomes" id="UP000191680">
    <property type="component" value="Unassembled WGS sequence"/>
</dbReference>
<name>A0A1V6LSG2_9FLAO</name>
<keyword evidence="5" id="KW-1185">Reference proteome</keyword>
<dbReference type="InterPro" id="IPR003790">
    <property type="entry name" value="GHL10"/>
</dbReference>
<dbReference type="Gene3D" id="3.20.20.80">
    <property type="entry name" value="Glycosidases"/>
    <property type="match status" value="1"/>
</dbReference>
<dbReference type="InterPro" id="IPR017853">
    <property type="entry name" value="GH"/>
</dbReference>
<dbReference type="InterPro" id="IPR052177">
    <property type="entry name" value="Divisome_Glycosyl_Hydrolase"/>
</dbReference>
<dbReference type="RefSeq" id="WP_080318900.1">
    <property type="nucleotide sequence ID" value="NZ_MTBC01000004.1"/>
</dbReference>
<evidence type="ECO:0000313" key="5">
    <source>
        <dbReference type="Proteomes" id="UP000191680"/>
    </source>
</evidence>
<reference evidence="4 5" key="1">
    <citation type="submission" date="2016-12" db="EMBL/GenBank/DDBJ databases">
        <authorList>
            <person name="Song W.-J."/>
            <person name="Kurnit D.M."/>
        </authorList>
    </citation>
    <scope>NUCLEOTIDE SEQUENCE [LARGE SCALE GENOMIC DNA]</scope>
    <source>
        <strain evidence="4 5">HSG9</strain>
    </source>
</reference>
<dbReference type="AlphaFoldDB" id="A0A1V6LSG2"/>
<proteinExistence type="predicted"/>
<dbReference type="PANTHER" id="PTHR43405:SF1">
    <property type="entry name" value="GLYCOSYL HYDROLASE DIGH"/>
    <property type="match status" value="1"/>
</dbReference>
<feature type="domain" description="Glycosyl hydrolase-like 10" evidence="3">
    <location>
        <begin position="79"/>
        <end position="327"/>
    </location>
</feature>
<dbReference type="EMBL" id="MTBC01000004">
    <property type="protein sequence ID" value="OQD43123.1"/>
    <property type="molecule type" value="Genomic_DNA"/>
</dbReference>
<dbReference type="Pfam" id="PF02638">
    <property type="entry name" value="GHL10"/>
    <property type="match status" value="1"/>
</dbReference>
<feature type="chain" id="PRO_5012731836" description="Glycosyl hydrolase-like 10 domain-containing protein" evidence="2">
    <location>
        <begin position="22"/>
        <end position="373"/>
    </location>
</feature>
<dbReference type="SUPFAM" id="SSF51445">
    <property type="entry name" value="(Trans)glycosidases"/>
    <property type="match status" value="1"/>
</dbReference>
<dbReference type="OrthoDB" id="100605at2"/>
<organism evidence="4 5">
    <name type="scientific">Croceivirga radicis</name>
    <dbReference type="NCBI Taxonomy" id="1929488"/>
    <lineage>
        <taxon>Bacteria</taxon>
        <taxon>Pseudomonadati</taxon>
        <taxon>Bacteroidota</taxon>
        <taxon>Flavobacteriia</taxon>
        <taxon>Flavobacteriales</taxon>
        <taxon>Flavobacteriaceae</taxon>
        <taxon>Croceivirga</taxon>
    </lineage>
</organism>
<accession>A0A1V6LSG2</accession>
<evidence type="ECO:0000259" key="3">
    <source>
        <dbReference type="Pfam" id="PF02638"/>
    </source>
</evidence>
<comment type="caution">
    <text evidence="4">The sequence shown here is derived from an EMBL/GenBank/DDBJ whole genome shotgun (WGS) entry which is preliminary data.</text>
</comment>
<evidence type="ECO:0000256" key="2">
    <source>
        <dbReference type="SAM" id="SignalP"/>
    </source>
</evidence>
<sequence>MKKISLSLLAAVLVLTNYACLDNIGAKPITDTKKATDLSIIEEPFKYWTWITADPERTDESYTEEFKKYKQNGLDAILINTNADAKLLARLAPLAKKEGLELHAWIMAMNRPGDKEVNKHPEWYVVSRSGKSAYDNRPYVGYYEFLCPTRTESRNHVLKLVSELADVEDVASVHLDYIRYPDVYLPVGLLPKYDLKQETELPDYDFCYCDVCVETFEKEHGRNPREMENPAIDIEWKQFRLNKIRAVVNDAYDIVHKKNKILTAAVFPYPEMADHMVRQRWDKWNVDVVLPMIYNNFYNEPVEWVGFATKQGVQDLAAKNTQLHTGIYVPEMSGEDVAKAIQLAKDNGAKGVAIFDGPAITEDHFKAIRESKK</sequence>
<gene>
    <name evidence="4" type="ORF">BUL40_08530</name>
</gene>
<keyword evidence="1 2" id="KW-0732">Signal</keyword>